<dbReference type="KEGG" id="dord:105982718"/>
<feature type="compositionally biased region" description="Basic and acidic residues" evidence="1">
    <location>
        <begin position="174"/>
        <end position="187"/>
    </location>
</feature>
<dbReference type="PANTHER" id="PTHR23006:SF0">
    <property type="entry name" value="GLUTAMATE-RICH PROTEIN 5"/>
    <property type="match status" value="1"/>
</dbReference>
<sequence>TAEESDSCVAQPKPCAVGSESMFHGRIQRESRPPLEKPKASVVPTANGVQSHYEQPLTKEVTPEKDTTEQLGPTEESQPLEGQEDSGSSQLAGKDDAPGAEEKTSHVEAPPLKANAECEPLGAEAEDQPLRTARERDSPGAGETPENPQTAGILKLETAENVLETAGELQSQAMEKDEQSQHPETITKENNSPEIVEESELLETVEDQTLPETSGKDEQLQDLGIPKENETPAIPNGSHLVQTPVMNESLPKTPEGSRSMEKIPPEGIIGISEHPEGNSETAANVEMAREIHTNAEEECVEGETGEKVETEMEKEKASRGAETKEEETEAVDLSAAP</sequence>
<feature type="compositionally biased region" description="Basic and acidic residues" evidence="1">
    <location>
        <begin position="27"/>
        <end position="39"/>
    </location>
</feature>
<evidence type="ECO:0000313" key="2">
    <source>
        <dbReference type="Proteomes" id="UP000081671"/>
    </source>
</evidence>
<accession>A0A1S3EVA4</accession>
<dbReference type="InterPro" id="IPR027856">
    <property type="entry name" value="Glu-rich_5"/>
</dbReference>
<dbReference type="OrthoDB" id="9532962at2759"/>
<feature type="compositionally biased region" description="Basic and acidic residues" evidence="1">
    <location>
        <begin position="304"/>
        <end position="323"/>
    </location>
</feature>
<evidence type="ECO:0000256" key="1">
    <source>
        <dbReference type="SAM" id="MobiDB-lite"/>
    </source>
</evidence>
<gene>
    <name evidence="3" type="primary">Erich5</name>
</gene>
<organism evidence="2 3">
    <name type="scientific">Dipodomys ordii</name>
    <name type="common">Ord's kangaroo rat</name>
    <dbReference type="NCBI Taxonomy" id="10020"/>
    <lineage>
        <taxon>Eukaryota</taxon>
        <taxon>Metazoa</taxon>
        <taxon>Chordata</taxon>
        <taxon>Craniata</taxon>
        <taxon>Vertebrata</taxon>
        <taxon>Euteleostomi</taxon>
        <taxon>Mammalia</taxon>
        <taxon>Eutheria</taxon>
        <taxon>Euarchontoglires</taxon>
        <taxon>Glires</taxon>
        <taxon>Rodentia</taxon>
        <taxon>Castorimorpha</taxon>
        <taxon>Heteromyidae</taxon>
        <taxon>Dipodomyinae</taxon>
        <taxon>Dipodomys</taxon>
    </lineage>
</organism>
<dbReference type="RefSeq" id="XP_012867850.1">
    <property type="nucleotide sequence ID" value="XM_013012396.1"/>
</dbReference>
<feature type="compositionally biased region" description="Basic and acidic residues" evidence="1">
    <location>
        <begin position="93"/>
        <end position="106"/>
    </location>
</feature>
<feature type="non-terminal residue" evidence="3">
    <location>
        <position position="1"/>
    </location>
</feature>
<proteinExistence type="predicted"/>
<evidence type="ECO:0000313" key="3">
    <source>
        <dbReference type="RefSeq" id="XP_012867850.1"/>
    </source>
</evidence>
<feature type="compositionally biased region" description="Basic and acidic residues" evidence="1">
    <location>
        <begin position="214"/>
        <end position="230"/>
    </location>
</feature>
<dbReference type="Proteomes" id="UP000081671">
    <property type="component" value="Unplaced"/>
</dbReference>
<feature type="region of interest" description="Disordered" evidence="1">
    <location>
        <begin position="1"/>
        <end position="281"/>
    </location>
</feature>
<name>A0A1S3EVA4_DIPOR</name>
<feature type="compositionally biased region" description="Basic and acidic residues" evidence="1">
    <location>
        <begin position="128"/>
        <end position="138"/>
    </location>
</feature>
<dbReference type="AlphaFoldDB" id="A0A1S3EVA4"/>
<feature type="compositionally biased region" description="Acidic residues" evidence="1">
    <location>
        <begin position="195"/>
        <end position="206"/>
    </location>
</feature>
<dbReference type="PANTHER" id="PTHR23006">
    <property type="entry name" value="GLUTAMATE-RICH PROTEIN 5"/>
    <property type="match status" value="1"/>
</dbReference>
<dbReference type="GeneID" id="105982718"/>
<reference evidence="3" key="1">
    <citation type="submission" date="2025-08" db="UniProtKB">
        <authorList>
            <consortium name="RefSeq"/>
        </authorList>
    </citation>
    <scope>IDENTIFICATION</scope>
    <source>
        <tissue evidence="3">Kidney</tissue>
    </source>
</reference>
<dbReference type="InParanoid" id="A0A1S3EVA4"/>
<keyword evidence="2" id="KW-1185">Reference proteome</keyword>
<protein>
    <submittedName>
        <fullName evidence="3">Glutamate-rich protein 5</fullName>
    </submittedName>
</protein>
<dbReference type="STRING" id="10020.ENSDORP00000011643"/>
<dbReference type="CTD" id="203111"/>
<feature type="region of interest" description="Disordered" evidence="1">
    <location>
        <begin position="293"/>
        <end position="337"/>
    </location>
</feature>